<evidence type="ECO:0000259" key="1">
    <source>
        <dbReference type="Pfam" id="PF13302"/>
    </source>
</evidence>
<evidence type="ECO:0000313" key="2">
    <source>
        <dbReference type="EMBL" id="MBD8051047.1"/>
    </source>
</evidence>
<evidence type="ECO:0000313" key="3">
    <source>
        <dbReference type="Proteomes" id="UP000647424"/>
    </source>
</evidence>
<accession>A0A927FIC0</accession>
<gene>
    <name evidence="2" type="ORF">IC609_10855</name>
</gene>
<dbReference type="InterPro" id="IPR000182">
    <property type="entry name" value="GNAT_dom"/>
</dbReference>
<comment type="caution">
    <text evidence="2">The sequence shown here is derived from an EMBL/GenBank/DDBJ whole genome shotgun (WGS) entry which is preliminary data.</text>
</comment>
<dbReference type="Proteomes" id="UP000647424">
    <property type="component" value="Unassembled WGS sequence"/>
</dbReference>
<name>A0A927FIC0_9BURK</name>
<dbReference type="InterPro" id="IPR016181">
    <property type="entry name" value="Acyl_CoA_acyltransferase"/>
</dbReference>
<dbReference type="Pfam" id="PF13302">
    <property type="entry name" value="Acetyltransf_3"/>
    <property type="match status" value="1"/>
</dbReference>
<dbReference type="SUPFAM" id="SSF55729">
    <property type="entry name" value="Acyl-CoA N-acyltransferases (Nat)"/>
    <property type="match status" value="1"/>
</dbReference>
<protein>
    <submittedName>
        <fullName evidence="2">GNAT family N-acetyltransferase</fullName>
    </submittedName>
</protein>
<sequence>MLPRYLTALSSGWTPDADRDEELAQRLAQRVGADASAYLRSLWNPQGVGSKITLQDGREVSRLAHVRHWIVDDDYCGDINLRWQPGTSELPDYCDGHVGYAVVPWKRQRGFAASALRQLALLAPSFGLNWLDIAMSADNLASRRVAESAGAVLIDEYVAIEQGGVKAYKYRLACGGA</sequence>
<dbReference type="Gene3D" id="3.40.630.30">
    <property type="match status" value="1"/>
</dbReference>
<feature type="domain" description="N-acetyltransferase" evidence="1">
    <location>
        <begin position="67"/>
        <end position="151"/>
    </location>
</feature>
<keyword evidence="3" id="KW-1185">Reference proteome</keyword>
<proteinExistence type="predicted"/>
<dbReference type="AlphaFoldDB" id="A0A927FIC0"/>
<reference evidence="2" key="1">
    <citation type="submission" date="2020-09" db="EMBL/GenBank/DDBJ databases">
        <title>Genome seq and assembly of Limnohabitants sp.</title>
        <authorList>
            <person name="Chhetri G."/>
        </authorList>
    </citation>
    <scope>NUCLEOTIDE SEQUENCE</scope>
    <source>
        <strain evidence="2">JUR4</strain>
    </source>
</reference>
<dbReference type="GO" id="GO:0016747">
    <property type="term" value="F:acyltransferase activity, transferring groups other than amino-acyl groups"/>
    <property type="evidence" value="ECO:0007669"/>
    <property type="project" value="InterPro"/>
</dbReference>
<organism evidence="2 3">
    <name type="scientific">Limnohabitans radicicola</name>
    <dbReference type="NCBI Taxonomy" id="2771427"/>
    <lineage>
        <taxon>Bacteria</taxon>
        <taxon>Pseudomonadati</taxon>
        <taxon>Pseudomonadota</taxon>
        <taxon>Betaproteobacteria</taxon>
        <taxon>Burkholderiales</taxon>
        <taxon>Comamonadaceae</taxon>
        <taxon>Limnohabitans</taxon>
    </lineage>
</organism>
<dbReference type="EMBL" id="JACYFT010000002">
    <property type="protein sequence ID" value="MBD8051047.1"/>
    <property type="molecule type" value="Genomic_DNA"/>
</dbReference>